<evidence type="ECO:0000313" key="4">
    <source>
        <dbReference type="Proteomes" id="UP001141552"/>
    </source>
</evidence>
<dbReference type="SMART" id="SM00256">
    <property type="entry name" value="FBOX"/>
    <property type="match status" value="1"/>
</dbReference>
<feature type="domain" description="F-box" evidence="2">
    <location>
        <begin position="25"/>
        <end position="70"/>
    </location>
</feature>
<dbReference type="Pfam" id="PF12937">
    <property type="entry name" value="F-box-like"/>
    <property type="match status" value="1"/>
</dbReference>
<dbReference type="InterPro" id="IPR017451">
    <property type="entry name" value="F-box-assoc_interact_dom"/>
</dbReference>
<dbReference type="InterPro" id="IPR050796">
    <property type="entry name" value="SCF_F-box_component"/>
</dbReference>
<comment type="caution">
    <text evidence="3">The sequence shown here is derived from an EMBL/GenBank/DDBJ whole genome shotgun (WGS) entry which is preliminary data.</text>
</comment>
<keyword evidence="4" id="KW-1185">Reference proteome</keyword>
<dbReference type="PANTHER" id="PTHR31672:SF13">
    <property type="entry name" value="F-BOX PROTEIN CPR30-LIKE"/>
    <property type="match status" value="1"/>
</dbReference>
<dbReference type="InterPro" id="IPR036047">
    <property type="entry name" value="F-box-like_dom_sf"/>
</dbReference>
<reference evidence="3" key="1">
    <citation type="submission" date="2022-02" db="EMBL/GenBank/DDBJ databases">
        <authorList>
            <person name="Henning P.M."/>
            <person name="McCubbin A.G."/>
            <person name="Shore J.S."/>
        </authorList>
    </citation>
    <scope>NUCLEOTIDE SEQUENCE</scope>
    <source>
        <strain evidence="3">F60SS</strain>
        <tissue evidence="3">Leaves</tissue>
    </source>
</reference>
<dbReference type="InterPro" id="IPR013187">
    <property type="entry name" value="F-box-assoc_dom_typ3"/>
</dbReference>
<dbReference type="EMBL" id="JAKUCV010001629">
    <property type="protein sequence ID" value="KAJ4845583.1"/>
    <property type="molecule type" value="Genomic_DNA"/>
</dbReference>
<feature type="region of interest" description="Disordered" evidence="1">
    <location>
        <begin position="1"/>
        <end position="24"/>
    </location>
</feature>
<sequence>MGRSKQRSLQLKQRNKDKKSSDEGQNQLAILPPEIISDILSRPPIESILRCRSVCKSWNTLIKNPSFTEIQLNRTRTLPCQAILQLRYGNTLLLLNFQNRTIKKIPFKQMKLPAHMEFKLSGSLVISSCNGLLCIAPKMKIDPVLVCNPMTRECLALPSSELKMRYTSHQLGFHYDPSSSRYKVIREYKYRENEVSRFQILSIGDSSWRELASPQYVLDCVFRAAVYWNGAFHWKIQEEDHRRGNNCILSFDLGEEAFFTIPYICQENPGPSNYEIRAFGGNLNLVDRSNLQLMRMWKVAGNKVQGFSICLQREFRVCVPRRLVSGYDFICQPDEDNYLLHVFGWEPGVNRWSLVNFAPGGEQFFKVWEIPGLPAYFRIICYKPSFVSPIAAASQVGSSRALLH</sequence>
<gene>
    <name evidence="3" type="ORF">Tsubulata_049785</name>
</gene>
<dbReference type="Proteomes" id="UP001141552">
    <property type="component" value="Unassembled WGS sequence"/>
</dbReference>
<dbReference type="Pfam" id="PF08268">
    <property type="entry name" value="FBA_3"/>
    <property type="match status" value="1"/>
</dbReference>
<dbReference type="OrthoDB" id="5319261at2759"/>
<dbReference type="PANTHER" id="PTHR31672">
    <property type="entry name" value="BNACNNG10540D PROTEIN"/>
    <property type="match status" value="1"/>
</dbReference>
<reference evidence="3" key="2">
    <citation type="journal article" date="2023" name="Plants (Basel)">
        <title>Annotation of the Turnera subulata (Passifloraceae) Draft Genome Reveals the S-Locus Evolved after the Divergence of Turneroideae from Passifloroideae in a Stepwise Manner.</title>
        <authorList>
            <person name="Henning P.M."/>
            <person name="Roalson E.H."/>
            <person name="Mir W."/>
            <person name="McCubbin A.G."/>
            <person name="Shore J.S."/>
        </authorList>
    </citation>
    <scope>NUCLEOTIDE SEQUENCE</scope>
    <source>
        <strain evidence="3">F60SS</strain>
    </source>
</reference>
<dbReference type="PROSITE" id="PS50181">
    <property type="entry name" value="FBOX"/>
    <property type="match status" value="1"/>
</dbReference>
<accession>A0A9Q0G8K0</accession>
<evidence type="ECO:0000313" key="3">
    <source>
        <dbReference type="EMBL" id="KAJ4845583.1"/>
    </source>
</evidence>
<dbReference type="AlphaFoldDB" id="A0A9Q0G8K0"/>
<evidence type="ECO:0000259" key="2">
    <source>
        <dbReference type="PROSITE" id="PS50181"/>
    </source>
</evidence>
<dbReference type="CDD" id="cd22157">
    <property type="entry name" value="F-box_AtFBW1-like"/>
    <property type="match status" value="1"/>
</dbReference>
<dbReference type="Gene3D" id="1.20.1280.50">
    <property type="match status" value="1"/>
</dbReference>
<dbReference type="SUPFAM" id="SSF81383">
    <property type="entry name" value="F-box domain"/>
    <property type="match status" value="1"/>
</dbReference>
<dbReference type="NCBIfam" id="TIGR01640">
    <property type="entry name" value="F_box_assoc_1"/>
    <property type="match status" value="1"/>
</dbReference>
<proteinExistence type="predicted"/>
<name>A0A9Q0G8K0_9ROSI</name>
<evidence type="ECO:0000256" key="1">
    <source>
        <dbReference type="SAM" id="MobiDB-lite"/>
    </source>
</evidence>
<protein>
    <recommendedName>
        <fullName evidence="2">F-box domain-containing protein</fullName>
    </recommendedName>
</protein>
<organism evidence="3 4">
    <name type="scientific">Turnera subulata</name>
    <dbReference type="NCBI Taxonomy" id="218843"/>
    <lineage>
        <taxon>Eukaryota</taxon>
        <taxon>Viridiplantae</taxon>
        <taxon>Streptophyta</taxon>
        <taxon>Embryophyta</taxon>
        <taxon>Tracheophyta</taxon>
        <taxon>Spermatophyta</taxon>
        <taxon>Magnoliopsida</taxon>
        <taxon>eudicotyledons</taxon>
        <taxon>Gunneridae</taxon>
        <taxon>Pentapetalae</taxon>
        <taxon>rosids</taxon>
        <taxon>fabids</taxon>
        <taxon>Malpighiales</taxon>
        <taxon>Passifloraceae</taxon>
        <taxon>Turnera</taxon>
    </lineage>
</organism>
<dbReference type="InterPro" id="IPR001810">
    <property type="entry name" value="F-box_dom"/>
</dbReference>